<gene>
    <name evidence="4" type="ORF">CDV31_014930</name>
</gene>
<evidence type="ECO:0000256" key="2">
    <source>
        <dbReference type="SAM" id="MobiDB-lite"/>
    </source>
</evidence>
<sequence>MQAQPANPAPFQRTIPQAAQNTLGNPPVHNQRTTAHWAQQDANEHNDMEMRYVQPDEHYGPTYAQNDAVNYPHDGMEYAYDECDPQQDYDDWREDYEAYWINAPGFPHSDAADARHVAISSDPTHLETCRQCGTEFVWRNALFKHLQEIHGVRRTTQYQTASPDSEPHITFRPENPRSLNTPGRELQDTHKPADRLWR</sequence>
<protein>
    <recommendedName>
        <fullName evidence="3">C2H2-type domain-containing protein</fullName>
    </recommendedName>
</protein>
<dbReference type="PROSITE" id="PS00028">
    <property type="entry name" value="ZINC_FINGER_C2H2_1"/>
    <property type="match status" value="1"/>
</dbReference>
<reference evidence="4 5" key="1">
    <citation type="submission" date="2017-06" db="EMBL/GenBank/DDBJ databases">
        <title>Cmopartive genomic analysis of Ambrosia Fusariam Clade fungi.</title>
        <authorList>
            <person name="Stajich J.E."/>
            <person name="Carrillo J."/>
            <person name="Kijimoto T."/>
            <person name="Eskalen A."/>
            <person name="O'Donnell K."/>
            <person name="Kasson M."/>
        </authorList>
    </citation>
    <scope>NUCLEOTIDE SEQUENCE [LARGE SCALE GENOMIC DNA]</scope>
    <source>
        <strain evidence="4 5">NRRL 20438</strain>
    </source>
</reference>
<dbReference type="EMBL" id="NIZV01000363">
    <property type="protein sequence ID" value="RSL92949.1"/>
    <property type="molecule type" value="Genomic_DNA"/>
</dbReference>
<evidence type="ECO:0000256" key="1">
    <source>
        <dbReference type="PROSITE-ProRule" id="PRU00042"/>
    </source>
</evidence>
<keyword evidence="1" id="KW-0479">Metal-binding</keyword>
<feature type="compositionally biased region" description="Basic and acidic residues" evidence="2">
    <location>
        <begin position="165"/>
        <end position="175"/>
    </location>
</feature>
<feature type="domain" description="C2H2-type" evidence="3">
    <location>
        <begin position="127"/>
        <end position="155"/>
    </location>
</feature>
<dbReference type="InterPro" id="IPR013087">
    <property type="entry name" value="Znf_C2H2_type"/>
</dbReference>
<feature type="compositionally biased region" description="Basic and acidic residues" evidence="2">
    <location>
        <begin position="185"/>
        <end position="198"/>
    </location>
</feature>
<feature type="compositionally biased region" description="Polar residues" evidence="2">
    <location>
        <begin position="14"/>
        <end position="30"/>
    </location>
</feature>
<keyword evidence="1" id="KW-0862">Zinc</keyword>
<feature type="region of interest" description="Disordered" evidence="2">
    <location>
        <begin position="1"/>
        <end position="30"/>
    </location>
</feature>
<dbReference type="GO" id="GO:0008270">
    <property type="term" value="F:zinc ion binding"/>
    <property type="evidence" value="ECO:0007669"/>
    <property type="project" value="UniProtKB-KW"/>
</dbReference>
<dbReference type="PROSITE" id="PS50157">
    <property type="entry name" value="ZINC_FINGER_C2H2_2"/>
    <property type="match status" value="1"/>
</dbReference>
<comment type="caution">
    <text evidence="4">The sequence shown here is derived from an EMBL/GenBank/DDBJ whole genome shotgun (WGS) entry which is preliminary data.</text>
</comment>
<evidence type="ECO:0000259" key="3">
    <source>
        <dbReference type="PROSITE" id="PS50157"/>
    </source>
</evidence>
<accession>A0A428ST29</accession>
<feature type="compositionally biased region" description="Polar residues" evidence="2">
    <location>
        <begin position="154"/>
        <end position="163"/>
    </location>
</feature>
<proteinExistence type="predicted"/>
<evidence type="ECO:0000313" key="5">
    <source>
        <dbReference type="Proteomes" id="UP000288429"/>
    </source>
</evidence>
<organism evidence="4 5">
    <name type="scientific">Fusarium ambrosium</name>
    <dbReference type="NCBI Taxonomy" id="131363"/>
    <lineage>
        <taxon>Eukaryota</taxon>
        <taxon>Fungi</taxon>
        <taxon>Dikarya</taxon>
        <taxon>Ascomycota</taxon>
        <taxon>Pezizomycotina</taxon>
        <taxon>Sordariomycetes</taxon>
        <taxon>Hypocreomycetidae</taxon>
        <taxon>Hypocreales</taxon>
        <taxon>Nectriaceae</taxon>
        <taxon>Fusarium</taxon>
        <taxon>Fusarium solani species complex</taxon>
    </lineage>
</organism>
<feature type="region of interest" description="Disordered" evidence="2">
    <location>
        <begin position="154"/>
        <end position="198"/>
    </location>
</feature>
<keyword evidence="1" id="KW-0863">Zinc-finger</keyword>
<dbReference type="AlphaFoldDB" id="A0A428ST29"/>
<name>A0A428ST29_9HYPO</name>
<keyword evidence="5" id="KW-1185">Reference proteome</keyword>
<dbReference type="Proteomes" id="UP000288429">
    <property type="component" value="Unassembled WGS sequence"/>
</dbReference>
<evidence type="ECO:0000313" key="4">
    <source>
        <dbReference type="EMBL" id="RSL92949.1"/>
    </source>
</evidence>